<proteinExistence type="predicted"/>
<dbReference type="AlphaFoldDB" id="A0AAJ6N8N4"/>
<dbReference type="Proteomes" id="UP001236239">
    <property type="component" value="Unassembled WGS sequence"/>
</dbReference>
<protein>
    <submittedName>
        <fullName evidence="1">Phosphoribosylglycinamide formyltransferase</fullName>
    </submittedName>
</protein>
<dbReference type="EMBL" id="JASAYQ010000002">
    <property type="protein sequence ID" value="MDP8172225.1"/>
    <property type="molecule type" value="Genomic_DNA"/>
</dbReference>
<sequence length="71" mass="8193">MSMKKPSGDKNIRRIVHNCLKVPNISLKKGKKHHFITNGVVKVPIPSTPSDSNSYKQFKRDIVKIFKLKKY</sequence>
<dbReference type="RefSeq" id="WP_306373806.1">
    <property type="nucleotide sequence ID" value="NZ_JASAYK010000002.1"/>
</dbReference>
<evidence type="ECO:0000313" key="2">
    <source>
        <dbReference type="Proteomes" id="UP001236239"/>
    </source>
</evidence>
<accession>A0AAJ6N8N4</accession>
<comment type="caution">
    <text evidence="1">The sequence shown here is derived from an EMBL/GenBank/DDBJ whole genome shotgun (WGS) entry which is preliminary data.</text>
</comment>
<evidence type="ECO:0000313" key="1">
    <source>
        <dbReference type="EMBL" id="MDP8172225.1"/>
    </source>
</evidence>
<reference evidence="1" key="1">
    <citation type="journal article" date="2023" name="Front. Microbiol.">
        <title>Phylogeography and host specificity of Pasteurellaceae pathogenic to sea-farmed fish in the north-east Atlantic.</title>
        <authorList>
            <person name="Gulla S."/>
            <person name="Colquhoun D.J."/>
            <person name="Olsen A.B."/>
            <person name="Spilsberg B."/>
            <person name="Lagesen K."/>
            <person name="Aakesson C.P."/>
            <person name="Strom S."/>
            <person name="Manji F."/>
            <person name="Birkbeck T.H."/>
            <person name="Nilsen H.K."/>
        </authorList>
    </citation>
    <scope>NUCLEOTIDE SEQUENCE</scope>
    <source>
        <strain evidence="1">TW16_20</strain>
    </source>
</reference>
<name>A0AAJ6N8N4_9PAST</name>
<gene>
    <name evidence="1" type="ORF">QJU93_02495</name>
</gene>
<organism evidence="1 2">
    <name type="scientific">Phocoenobacter skyensis</name>
    <dbReference type="NCBI Taxonomy" id="97481"/>
    <lineage>
        <taxon>Bacteria</taxon>
        <taxon>Pseudomonadati</taxon>
        <taxon>Pseudomonadota</taxon>
        <taxon>Gammaproteobacteria</taxon>
        <taxon>Pasteurellales</taxon>
        <taxon>Pasteurellaceae</taxon>
        <taxon>Phocoenobacter</taxon>
    </lineage>
</organism>